<evidence type="ECO:0000256" key="3">
    <source>
        <dbReference type="ARBA" id="ARBA00022475"/>
    </source>
</evidence>
<feature type="transmembrane region" description="Helical" evidence="24">
    <location>
        <begin position="961"/>
        <end position="984"/>
    </location>
</feature>
<feature type="non-terminal residue" evidence="30">
    <location>
        <position position="1188"/>
    </location>
</feature>
<feature type="transmembrane region" description="Helical" evidence="24">
    <location>
        <begin position="1063"/>
        <end position="1085"/>
    </location>
</feature>
<dbReference type="GO" id="GO:0005886">
    <property type="term" value="C:plasma membrane"/>
    <property type="evidence" value="ECO:0007669"/>
    <property type="project" value="UniProtKB-SubCell"/>
</dbReference>
<evidence type="ECO:0000256" key="21">
    <source>
        <dbReference type="ARBA" id="ARBA00093532"/>
    </source>
</evidence>
<keyword evidence="7" id="KW-0479">Metal-binding</keyword>
<dbReference type="AlphaFoldDB" id="A0A7K9J4J5"/>
<dbReference type="SMART" id="SM00159">
    <property type="entry name" value="PTX"/>
    <property type="match status" value="1"/>
</dbReference>
<keyword evidence="5" id="KW-0165">Cleavage on pair of basic residues</keyword>
<dbReference type="Pfam" id="PF00002">
    <property type="entry name" value="7tm_2"/>
    <property type="match status" value="1"/>
</dbReference>
<feature type="transmembrane region" description="Helical" evidence="24">
    <location>
        <begin position="1016"/>
        <end position="1042"/>
    </location>
</feature>
<evidence type="ECO:0000256" key="15">
    <source>
        <dbReference type="ARBA" id="ARBA00023180"/>
    </source>
</evidence>
<evidence type="ECO:0000256" key="20">
    <source>
        <dbReference type="ARBA" id="ARBA00093343"/>
    </source>
</evidence>
<dbReference type="InterPro" id="IPR017981">
    <property type="entry name" value="GPCR_2-like_7TM"/>
</dbReference>
<dbReference type="Proteomes" id="UP000534930">
    <property type="component" value="Unassembled WGS sequence"/>
</dbReference>
<dbReference type="PANTHER" id="PTHR12011:SF290">
    <property type="entry name" value="ADHESION G-PROTEIN COUPLED RECEPTOR G6"/>
    <property type="match status" value="1"/>
</dbReference>
<evidence type="ECO:0000256" key="5">
    <source>
        <dbReference type="ARBA" id="ARBA00022685"/>
    </source>
</evidence>
<evidence type="ECO:0000256" key="1">
    <source>
        <dbReference type="ARBA" id="ARBA00004651"/>
    </source>
</evidence>
<evidence type="ECO:0000256" key="22">
    <source>
        <dbReference type="PROSITE-ProRule" id="PRU00059"/>
    </source>
</evidence>
<dbReference type="SMART" id="SM00303">
    <property type="entry name" value="GPS"/>
    <property type="match status" value="1"/>
</dbReference>
<dbReference type="Pfam" id="PF00354">
    <property type="entry name" value="Pentaxin"/>
    <property type="match status" value="1"/>
</dbReference>
<feature type="transmembrane region" description="Helical" evidence="24">
    <location>
        <begin position="892"/>
        <end position="913"/>
    </location>
</feature>
<reference evidence="30 31" key="1">
    <citation type="submission" date="2019-09" db="EMBL/GenBank/DDBJ databases">
        <title>Bird 10,000 Genomes (B10K) Project - Family phase.</title>
        <authorList>
            <person name="Zhang G."/>
        </authorList>
    </citation>
    <scope>NUCLEOTIDE SEQUENCE [LARGE SCALE GENOMIC DNA]</scope>
    <source>
        <strain evidence="30">B10K-DU-001-33</strain>
        <tissue evidence="30">Muscle</tissue>
    </source>
</reference>
<dbReference type="InterPro" id="IPR000203">
    <property type="entry name" value="GPS"/>
</dbReference>
<feature type="chain" id="PRO_5029701021" description="Adhesion G-protein coupled receptor G6" evidence="25">
    <location>
        <begin position="37"/>
        <end position="1188"/>
    </location>
</feature>
<dbReference type="CDD" id="cd00041">
    <property type="entry name" value="CUB"/>
    <property type="match status" value="1"/>
</dbReference>
<comment type="caution">
    <text evidence="30">The sequence shown here is derived from an EMBL/GenBank/DDBJ whole genome shotgun (WGS) entry which is preliminary data.</text>
</comment>
<dbReference type="GO" id="GO:0007189">
    <property type="term" value="P:adenylate cyclase-activating G protein-coupled receptor signaling pathway"/>
    <property type="evidence" value="ECO:0007669"/>
    <property type="project" value="TreeGrafter"/>
</dbReference>
<feature type="region of interest" description="Disordered" evidence="23">
    <location>
        <begin position="1153"/>
        <end position="1173"/>
    </location>
</feature>
<feature type="domain" description="G-protein coupled receptors family 2 profile 2" evidence="28">
    <location>
        <begin position="855"/>
        <end position="1115"/>
    </location>
</feature>
<sequence length="1188" mass="131997">MSHVSEMWCCHWKWKLQHCLCLFTTFIICMQQAAHGCYDCRTVLTDPSGIFTSPCFPSDYPNSQACKWIIRAPHGFIIQLTFIDFDIEEAPGCIYDSLTLDNGESPMNLCGITAKGLSYNSTGNEMIVSFKSDFSIQKKGFNASYVRIAVSLRNQKVIIPQVPDMDAVSVAETVPVPELRQFTLCFEATKGNSDDNDDWKVFSYTDALLTELLSFGKTTKGHFLSISGTQCILKNALPRNAEFFTGTFQQLCVVWDSFSGTIGIYAKSTYHVVNCPETFDKVIPGDGRLVLGSNSNEVSSLNGDIYNFRLWNFTMNAQTLANLSCDVKGNIVDWENEFWSIPTSALKAENNLSCGSYLIPSSSIEPTSCANLGSLCQATVNATTPTPPTVTTNMPDTNRNDKPNNGGLFYRISIIVSSSNPNSVSKVHDVIAEWLNRTFQNWNYTVYVVNISIHPVSAREGARQKRSIKSFSALALLVYNATNNINLEEEDIRQKLISNNRTMEEGYQLHTVDVDPVEKCLAEENPPNYFWPDTRPTVTNITFCHGSSVQTASRTCYLGLQNYTSYWGQPDLRNCTENAADIANQLLNLTGEGQQLTSDKVNDVVQKLKKIVNDEEIDESLGSTVVTIFSNILTSSDSVLAASSSEALKTIDALALKIHFAGPSMTISTRNLALGVSSINSTSFKGGSFSVSPQNNASDFQIDFDKDQTSAFASVVLPPSLLKNLSQDEFEVISRAQFTFFNKNGLFQDAENPANLTSFVVACSIGNLTIQDLQDYVKVTIKHTKIQEDPKPTCVFWDMNKNGGNGGWNPAGCQVDAESNENETVCLCNHLTHFGVLMDLQRTVTQIDPQNTKVLTFITYIGCGISAIFSAATLLTYIAFEKLRRDYPSKILMNLSTALLFLNLIFLLDGWIASFDIDGLCIAVAALLHFFLLATFTWMGLEAVHMYIALVKVFNTYIRRYILKFCIIGWGLPAVVIAIVLASANTNASLIYGKELYGRDANGQGGDDFCWIKNEVVFYVTCAGYFGIMFLMNVAMFIVVMVQICGRNGKRTNRSLKEEILRNLRSVVSLTFLLGMTWGFAFFAWGPLTLAFLYLFSIFNSLQGLFIFVFHCAMKENVQKQWRRHLCCGRFRLADNSDWSKTATNIIKKSSDNLGKSLSSSSIGSNSTYLTSKSKSTTNTYCKRNSHT</sequence>
<keyword evidence="15" id="KW-0325">Glycoprotein</keyword>
<keyword evidence="3" id="KW-1003">Cell membrane</keyword>
<evidence type="ECO:0000256" key="19">
    <source>
        <dbReference type="ARBA" id="ARBA00082039"/>
    </source>
</evidence>
<dbReference type="InterPro" id="IPR035914">
    <property type="entry name" value="Sperma_CUB_dom_sf"/>
</dbReference>
<dbReference type="InterPro" id="IPR058857">
    <property type="entry name" value="GAIN_ADGRG2/6"/>
</dbReference>
<dbReference type="InterPro" id="IPR057244">
    <property type="entry name" value="GAIN_B"/>
</dbReference>
<dbReference type="SMART" id="SM00042">
    <property type="entry name" value="CUB"/>
    <property type="match status" value="1"/>
</dbReference>
<evidence type="ECO:0000256" key="9">
    <source>
        <dbReference type="ARBA" id="ARBA00022837"/>
    </source>
</evidence>
<evidence type="ECO:0000256" key="4">
    <source>
        <dbReference type="ARBA" id="ARBA00022553"/>
    </source>
</evidence>
<dbReference type="InterPro" id="IPR017983">
    <property type="entry name" value="GPCR_2_secretin-like_CS"/>
</dbReference>
<dbReference type="PROSITE" id="PS00650">
    <property type="entry name" value="G_PROTEIN_RECEP_F2_2"/>
    <property type="match status" value="1"/>
</dbReference>
<dbReference type="PROSITE" id="PS50261">
    <property type="entry name" value="G_PROTEIN_RECEP_F2_4"/>
    <property type="match status" value="1"/>
</dbReference>
<dbReference type="GO" id="GO:0043236">
    <property type="term" value="F:laminin binding"/>
    <property type="evidence" value="ECO:0007669"/>
    <property type="project" value="TreeGrafter"/>
</dbReference>
<evidence type="ECO:0000259" key="29">
    <source>
        <dbReference type="PROSITE" id="PS51828"/>
    </source>
</evidence>
<keyword evidence="31" id="KW-1185">Reference proteome</keyword>
<dbReference type="FunFam" id="2.60.220.50:FF:000006">
    <property type="entry name" value="Adhesion G-protein coupled receptor G6"/>
    <property type="match status" value="1"/>
</dbReference>
<dbReference type="FunFam" id="2.60.120.200:FF:000050">
    <property type="entry name" value="Adhesion G protein-coupled receptor G6"/>
    <property type="match status" value="1"/>
</dbReference>
<evidence type="ECO:0000256" key="17">
    <source>
        <dbReference type="ARBA" id="ARBA00069922"/>
    </source>
</evidence>
<dbReference type="PRINTS" id="PR00249">
    <property type="entry name" value="GPCRSECRETIN"/>
</dbReference>
<dbReference type="SUPFAM" id="SSF49854">
    <property type="entry name" value="Spermadhesin, CUB domain"/>
    <property type="match status" value="1"/>
</dbReference>
<keyword evidence="12 24" id="KW-0472">Membrane</keyword>
<dbReference type="GO" id="GO:0046872">
    <property type="term" value="F:metal ion binding"/>
    <property type="evidence" value="ECO:0007669"/>
    <property type="project" value="UniProtKB-KW"/>
</dbReference>
<evidence type="ECO:0000256" key="11">
    <source>
        <dbReference type="ARBA" id="ARBA00023040"/>
    </source>
</evidence>
<feature type="transmembrane region" description="Helical" evidence="24">
    <location>
        <begin position="919"/>
        <end position="941"/>
    </location>
</feature>
<dbReference type="InterPro" id="IPR013320">
    <property type="entry name" value="ConA-like_dom_sf"/>
</dbReference>
<comment type="caution">
    <text evidence="22">Lacks conserved residue(s) required for the propagation of feature annotation.</text>
</comment>
<feature type="domain" description="Pentraxin (PTX)" evidence="29">
    <location>
        <begin position="153"/>
        <end position="354"/>
    </location>
</feature>
<dbReference type="Gene3D" id="1.20.1070.10">
    <property type="entry name" value="Rhodopsin 7-helix transmembrane proteins"/>
    <property type="match status" value="1"/>
</dbReference>
<proteinExistence type="inferred from homology"/>
<evidence type="ECO:0000259" key="26">
    <source>
        <dbReference type="PROSITE" id="PS01180"/>
    </source>
</evidence>
<dbReference type="GO" id="GO:0004930">
    <property type="term" value="F:G protein-coupled receptor activity"/>
    <property type="evidence" value="ECO:0007669"/>
    <property type="project" value="UniProtKB-KW"/>
</dbReference>
<keyword evidence="11" id="KW-0297">G-protein coupled receptor</keyword>
<feature type="domain" description="CUB" evidence="26">
    <location>
        <begin position="40"/>
        <end position="148"/>
    </location>
</feature>
<dbReference type="Pfam" id="PF00431">
    <property type="entry name" value="CUB"/>
    <property type="match status" value="1"/>
</dbReference>
<comment type="function">
    <text evidence="20">Adhesion G-protein coupled receptor (aGPCR) for steroid hormones, such as progesterone and 17alpha-hydroxyprogesterone (17OHP). Involved in many biological processes, such as myelination, sprouting angiogenesis, placenta, ear and cartilage development. Ligand binding causes a conformation change that triggers signaling via guanine nucleotide-binding proteins (G proteins) and modulates the activity of downstream effectors, such as adenylate cyclase. ADGRG6 is coupled to G(i) G alpha proteins and mediates inhibition of adenylate cyclase. Also able to couple to G(q) G proteins. Involved in myelination of the peripheral nervous system: required for differentiation of promyelinating Schwann cells and for normal myelination of axons. Also acts as a regulator of body length and bone mass. Acts as a regulator of blood-brain barrier formation in the central nervous system vie its association with LRP1 and ITGB1.</text>
</comment>
<dbReference type="PROSITE" id="PS51828">
    <property type="entry name" value="PTX_2"/>
    <property type="match status" value="1"/>
</dbReference>
<keyword evidence="8 25" id="KW-0732">Signal</keyword>
<dbReference type="Pfam" id="PF25307">
    <property type="entry name" value="SEA_Gpr126"/>
    <property type="match status" value="1"/>
</dbReference>
<keyword evidence="4" id="KW-0597">Phosphoprotein</keyword>
<evidence type="ECO:0000256" key="12">
    <source>
        <dbReference type="ARBA" id="ARBA00023136"/>
    </source>
</evidence>
<evidence type="ECO:0000256" key="23">
    <source>
        <dbReference type="SAM" id="MobiDB-lite"/>
    </source>
</evidence>
<evidence type="ECO:0000313" key="30">
    <source>
        <dbReference type="EMBL" id="NXH32525.1"/>
    </source>
</evidence>
<accession>A0A7K9J4J5</accession>
<organism evidence="30 31">
    <name type="scientific">Myiagra hebetior</name>
    <dbReference type="NCBI Taxonomy" id="381031"/>
    <lineage>
        <taxon>Eukaryota</taxon>
        <taxon>Metazoa</taxon>
        <taxon>Chordata</taxon>
        <taxon>Craniata</taxon>
        <taxon>Vertebrata</taxon>
        <taxon>Euteleostomi</taxon>
        <taxon>Archelosauria</taxon>
        <taxon>Archosauria</taxon>
        <taxon>Dinosauria</taxon>
        <taxon>Saurischia</taxon>
        <taxon>Theropoda</taxon>
        <taxon>Coelurosauria</taxon>
        <taxon>Aves</taxon>
        <taxon>Neognathae</taxon>
        <taxon>Neoaves</taxon>
        <taxon>Telluraves</taxon>
        <taxon>Australaves</taxon>
        <taxon>Passeriformes</taxon>
        <taxon>Corvoidea</taxon>
        <taxon>Monarchidae</taxon>
        <taxon>Myiagra</taxon>
    </lineage>
</organism>
<evidence type="ECO:0000256" key="13">
    <source>
        <dbReference type="ARBA" id="ARBA00023157"/>
    </source>
</evidence>
<feature type="transmembrane region" description="Helical" evidence="24">
    <location>
        <begin position="1091"/>
        <end position="1114"/>
    </location>
</feature>
<dbReference type="EMBL" id="VWZQ01009094">
    <property type="protein sequence ID" value="NXH32525.1"/>
    <property type="molecule type" value="Genomic_DNA"/>
</dbReference>
<dbReference type="InterPro" id="IPR046338">
    <property type="entry name" value="GAIN_dom_sf"/>
</dbReference>
<dbReference type="PROSITE" id="PS50221">
    <property type="entry name" value="GAIN_B"/>
    <property type="match status" value="1"/>
</dbReference>
<dbReference type="InterPro" id="IPR000832">
    <property type="entry name" value="GPCR_2_secretin-like"/>
</dbReference>
<evidence type="ECO:0000313" key="31">
    <source>
        <dbReference type="Proteomes" id="UP000534930"/>
    </source>
</evidence>
<comment type="subunit">
    <text evidence="21">Heterodimer of 2 chains generated by proteolytic processing; the large extracellular N-terminal fragment and the membrane-bound C-terminal fragment predominantly remain associated and non-covalently linked. Interacts with Laminin-2; this interaction stabilizes the receptor in an inactive state. Laminin-2 polymerization could facilitate ADGRG6-NTF removal, thereby exposing the tethered agonist to drive myelination. Interacts with PRNP. Interacts with ITGB1. Interacts with LRP1.</text>
</comment>
<dbReference type="FunFam" id="1.20.1070.10:FF:000052">
    <property type="entry name" value="Adhesion G-protein coupled receptor G6"/>
    <property type="match status" value="1"/>
</dbReference>
<keyword evidence="9" id="KW-0106">Calcium</keyword>
<evidence type="ECO:0000256" key="2">
    <source>
        <dbReference type="ARBA" id="ARBA00007343"/>
    </source>
</evidence>
<dbReference type="InterPro" id="IPR001759">
    <property type="entry name" value="PTX_dom"/>
</dbReference>
<dbReference type="Gene3D" id="2.60.120.200">
    <property type="match status" value="1"/>
</dbReference>
<dbReference type="InterPro" id="IPR057333">
    <property type="entry name" value="SEA_Gpr126"/>
</dbReference>
<protein>
    <recommendedName>
        <fullName evidence="17">Adhesion G-protein coupled receptor G6</fullName>
    </recommendedName>
    <alternativeName>
        <fullName evidence="18">Developmentally regulated G-protein-coupled receptor</fullName>
    </alternativeName>
    <alternativeName>
        <fullName evidence="19">G-protein coupled receptor 126</fullName>
    </alternativeName>
</protein>
<evidence type="ECO:0000256" key="7">
    <source>
        <dbReference type="ARBA" id="ARBA00022723"/>
    </source>
</evidence>
<feature type="signal peptide" evidence="25">
    <location>
        <begin position="1"/>
        <end position="36"/>
    </location>
</feature>
<keyword evidence="6 24" id="KW-0812">Transmembrane</keyword>
<comment type="similarity">
    <text evidence="2">Belongs to the G-protein coupled receptor 2 family. Adhesion G-protein coupled receptor (ADGR) subfamily.</text>
</comment>
<evidence type="ECO:0000256" key="14">
    <source>
        <dbReference type="ARBA" id="ARBA00023170"/>
    </source>
</evidence>
<dbReference type="SUPFAM" id="SSF81321">
    <property type="entry name" value="Family A G protein-coupled receptor-like"/>
    <property type="match status" value="1"/>
</dbReference>
<dbReference type="GO" id="GO:0060347">
    <property type="term" value="P:heart trabecula formation"/>
    <property type="evidence" value="ECO:0007669"/>
    <property type="project" value="TreeGrafter"/>
</dbReference>
<evidence type="ECO:0000256" key="18">
    <source>
        <dbReference type="ARBA" id="ARBA00080676"/>
    </source>
</evidence>
<evidence type="ECO:0000256" key="25">
    <source>
        <dbReference type="SAM" id="SignalP"/>
    </source>
</evidence>
<dbReference type="GO" id="GO:0007166">
    <property type="term" value="P:cell surface receptor signaling pathway"/>
    <property type="evidence" value="ECO:0007669"/>
    <property type="project" value="InterPro"/>
</dbReference>
<evidence type="ECO:0000256" key="16">
    <source>
        <dbReference type="ARBA" id="ARBA00023224"/>
    </source>
</evidence>
<dbReference type="Gene3D" id="2.60.220.50">
    <property type="match status" value="1"/>
</dbReference>
<evidence type="ECO:0000259" key="27">
    <source>
        <dbReference type="PROSITE" id="PS50221"/>
    </source>
</evidence>
<evidence type="ECO:0000256" key="10">
    <source>
        <dbReference type="ARBA" id="ARBA00022989"/>
    </source>
</evidence>
<dbReference type="GO" id="GO:0022011">
    <property type="term" value="P:myelination in peripheral nervous system"/>
    <property type="evidence" value="ECO:0007669"/>
    <property type="project" value="TreeGrafter"/>
</dbReference>
<gene>
    <name evidence="30" type="primary">Adgrg6</name>
    <name evidence="30" type="ORF">MYIHEB_R12713</name>
</gene>
<dbReference type="SUPFAM" id="SSF49899">
    <property type="entry name" value="Concanavalin A-like lectins/glucanases"/>
    <property type="match status" value="1"/>
</dbReference>
<keyword evidence="13 22" id="KW-1015">Disulfide bond</keyword>
<dbReference type="Pfam" id="PF26574">
    <property type="entry name" value="GAIN_ADGRG2"/>
    <property type="match status" value="1"/>
</dbReference>
<evidence type="ECO:0000256" key="6">
    <source>
        <dbReference type="ARBA" id="ARBA00022692"/>
    </source>
</evidence>
<keyword evidence="10 24" id="KW-1133">Transmembrane helix</keyword>
<evidence type="ECO:0000259" key="28">
    <source>
        <dbReference type="PROSITE" id="PS50261"/>
    </source>
</evidence>
<dbReference type="PANTHER" id="PTHR12011">
    <property type="entry name" value="ADHESION G-PROTEIN COUPLED RECEPTOR"/>
    <property type="match status" value="1"/>
</dbReference>
<comment type="subcellular location">
    <subcellularLocation>
        <location evidence="1">Cell membrane</location>
        <topology evidence="1">Multi-pass membrane protein</topology>
    </subcellularLocation>
</comment>
<evidence type="ECO:0000256" key="8">
    <source>
        <dbReference type="ARBA" id="ARBA00022729"/>
    </source>
</evidence>
<dbReference type="Pfam" id="PF01825">
    <property type="entry name" value="GPS"/>
    <property type="match status" value="1"/>
</dbReference>
<feature type="non-terminal residue" evidence="30">
    <location>
        <position position="1"/>
    </location>
</feature>
<dbReference type="InterPro" id="IPR000859">
    <property type="entry name" value="CUB_dom"/>
</dbReference>
<keyword evidence="16" id="KW-0807">Transducer</keyword>
<dbReference type="Gene3D" id="2.60.120.290">
    <property type="entry name" value="Spermadhesin, CUB domain"/>
    <property type="match status" value="1"/>
</dbReference>
<evidence type="ECO:0000256" key="24">
    <source>
        <dbReference type="SAM" id="Phobius"/>
    </source>
</evidence>
<dbReference type="PROSITE" id="PS01180">
    <property type="entry name" value="CUB"/>
    <property type="match status" value="1"/>
</dbReference>
<feature type="domain" description="GAIN-B" evidence="27">
    <location>
        <begin position="663"/>
        <end position="844"/>
    </location>
</feature>
<feature type="transmembrane region" description="Helical" evidence="24">
    <location>
        <begin position="857"/>
        <end position="880"/>
    </location>
</feature>
<keyword evidence="14" id="KW-0675">Receptor</keyword>
<dbReference type="FunFam" id="2.60.120.290:FF:000019">
    <property type="entry name" value="Adhesion G-protein coupled receptor G6"/>
    <property type="match status" value="1"/>
</dbReference>
<name>A0A7K9J4J5_9CORV</name>
<feature type="disulfide bond" evidence="22">
    <location>
        <begin position="93"/>
        <end position="110"/>
    </location>
</feature>